<evidence type="ECO:0000256" key="4">
    <source>
        <dbReference type="ARBA" id="ARBA00023136"/>
    </source>
</evidence>
<keyword evidence="3 5" id="KW-1133">Transmembrane helix</keyword>
<protein>
    <submittedName>
        <fullName evidence="7">TM2 domain-containing protein</fullName>
    </submittedName>
</protein>
<dbReference type="EMBL" id="VUKA01000001">
    <property type="protein sequence ID" value="KAA2215276.1"/>
    <property type="molecule type" value="Genomic_DNA"/>
</dbReference>
<evidence type="ECO:0000313" key="7">
    <source>
        <dbReference type="EMBL" id="KAA2215276.1"/>
    </source>
</evidence>
<dbReference type="InterPro" id="IPR007829">
    <property type="entry name" value="TM2"/>
</dbReference>
<proteinExistence type="predicted"/>
<dbReference type="AlphaFoldDB" id="A0A5B2TLM0"/>
<evidence type="ECO:0000256" key="1">
    <source>
        <dbReference type="ARBA" id="ARBA00004141"/>
    </source>
</evidence>
<dbReference type="GO" id="GO:0016020">
    <property type="term" value="C:membrane"/>
    <property type="evidence" value="ECO:0007669"/>
    <property type="project" value="UniProtKB-SubCell"/>
</dbReference>
<feature type="domain" description="TM2" evidence="6">
    <location>
        <begin position="15"/>
        <end position="61"/>
    </location>
</feature>
<gene>
    <name evidence="7" type="ORF">F0Q34_02465</name>
</gene>
<keyword evidence="8" id="KW-1185">Reference proteome</keyword>
<evidence type="ECO:0000259" key="6">
    <source>
        <dbReference type="Pfam" id="PF05154"/>
    </source>
</evidence>
<dbReference type="PANTHER" id="PTHR21016">
    <property type="entry name" value="BETA-AMYLOID BINDING PROTEIN-RELATED"/>
    <property type="match status" value="1"/>
</dbReference>
<comment type="caution">
    <text evidence="7">The sequence shown here is derived from an EMBL/GenBank/DDBJ whole genome shotgun (WGS) entry which is preliminary data.</text>
</comment>
<dbReference type="InterPro" id="IPR050932">
    <property type="entry name" value="TM2D1-3-like"/>
</dbReference>
<reference evidence="7 8" key="1">
    <citation type="journal article" date="2015" name="Int. J. Syst. Evol. Microbiol.">
        <title>Roseomonas oryzae sp. nov., isolated from paddy rhizosphere soil.</title>
        <authorList>
            <person name="Ramaprasad E.V."/>
            <person name="Sasikala Ch."/>
            <person name="Ramana Ch.V."/>
        </authorList>
    </citation>
    <scope>NUCLEOTIDE SEQUENCE [LARGE SCALE GENOMIC DNA]</scope>
    <source>
        <strain evidence="7 8">KCTC 42542</strain>
    </source>
</reference>
<keyword evidence="4 5" id="KW-0472">Membrane</keyword>
<dbReference type="OrthoDB" id="2004788at2"/>
<dbReference type="Proteomes" id="UP000322110">
    <property type="component" value="Unassembled WGS sequence"/>
</dbReference>
<comment type="subcellular location">
    <subcellularLocation>
        <location evidence="1">Membrane</location>
        <topology evidence="1">Multi-pass membrane protein</topology>
    </subcellularLocation>
</comment>
<evidence type="ECO:0000313" key="8">
    <source>
        <dbReference type="Proteomes" id="UP000322110"/>
    </source>
</evidence>
<dbReference type="RefSeq" id="WP_149811226.1">
    <property type="nucleotide sequence ID" value="NZ_VUKA01000001.1"/>
</dbReference>
<accession>A0A5B2TLM0</accession>
<evidence type="ECO:0000256" key="5">
    <source>
        <dbReference type="SAM" id="Phobius"/>
    </source>
</evidence>
<evidence type="ECO:0000256" key="3">
    <source>
        <dbReference type="ARBA" id="ARBA00022989"/>
    </source>
</evidence>
<dbReference type="Pfam" id="PF05154">
    <property type="entry name" value="TM2"/>
    <property type="match status" value="1"/>
</dbReference>
<evidence type="ECO:0000256" key="2">
    <source>
        <dbReference type="ARBA" id="ARBA00022692"/>
    </source>
</evidence>
<feature type="transmembrane region" description="Helical" evidence="5">
    <location>
        <begin position="45"/>
        <end position="76"/>
    </location>
</feature>
<name>A0A5B2TLM0_9PROT</name>
<keyword evidence="2 5" id="KW-0812">Transmembrane</keyword>
<dbReference type="PANTHER" id="PTHR21016:SF25">
    <property type="entry name" value="TM2 DOMAIN-CONTAINING PROTEIN DDB_G0277895-RELATED"/>
    <property type="match status" value="1"/>
</dbReference>
<organism evidence="7 8">
    <name type="scientific">Teichococcus oryzae</name>
    <dbReference type="NCBI Taxonomy" id="1608942"/>
    <lineage>
        <taxon>Bacteria</taxon>
        <taxon>Pseudomonadati</taxon>
        <taxon>Pseudomonadota</taxon>
        <taxon>Alphaproteobacteria</taxon>
        <taxon>Acetobacterales</taxon>
        <taxon>Roseomonadaceae</taxon>
        <taxon>Roseomonas</taxon>
    </lineage>
</organism>
<sequence length="95" mass="10499">MPPDARSMMRYDAGKKSPLIAYLLWFFFGLFGAHRFYAGRMGTGLALLALSLIGFATVGAVLLVSLIWVVVDAFLIPGWIRRHNNRLIDSLTQGG</sequence>